<evidence type="ECO:0000259" key="2">
    <source>
        <dbReference type="PROSITE" id="PS50807"/>
    </source>
</evidence>
<accession>A0A0D2P3B4</accession>
<dbReference type="InterPro" id="IPR003902">
    <property type="entry name" value="Tscrpt_reg_GCM"/>
</dbReference>
<organism evidence="3 4">
    <name type="scientific">Hypholoma sublateritium (strain FD-334 SS-4)</name>
    <dbReference type="NCBI Taxonomy" id="945553"/>
    <lineage>
        <taxon>Eukaryota</taxon>
        <taxon>Fungi</taxon>
        <taxon>Dikarya</taxon>
        <taxon>Basidiomycota</taxon>
        <taxon>Agaricomycotina</taxon>
        <taxon>Agaricomycetes</taxon>
        <taxon>Agaricomycetidae</taxon>
        <taxon>Agaricales</taxon>
        <taxon>Agaricineae</taxon>
        <taxon>Strophariaceae</taxon>
        <taxon>Hypholoma</taxon>
    </lineage>
</organism>
<sequence>MGQQTTPTAATWRQRRRLVYEPRPARHRHPLPRPIPRCSRRSLVAARRTSMPMNGDQVSPRHRCMPQLWSAPASPAPVAVPTPPSVIAQNRTPGRATSAMEGSGWAVGHAARAGVARTPHK</sequence>
<dbReference type="Proteomes" id="UP000054270">
    <property type="component" value="Unassembled WGS sequence"/>
</dbReference>
<dbReference type="EMBL" id="KN817656">
    <property type="protein sequence ID" value="KJA15040.1"/>
    <property type="molecule type" value="Genomic_DNA"/>
</dbReference>
<evidence type="ECO:0000313" key="3">
    <source>
        <dbReference type="EMBL" id="KJA15040.1"/>
    </source>
</evidence>
<feature type="domain" description="GCM" evidence="2">
    <location>
        <begin position="1"/>
        <end position="45"/>
    </location>
</feature>
<name>A0A0D2P3B4_HYPSF</name>
<keyword evidence="4" id="KW-1185">Reference proteome</keyword>
<protein>
    <recommendedName>
        <fullName evidence="2">GCM domain-containing protein</fullName>
    </recommendedName>
</protein>
<evidence type="ECO:0000256" key="1">
    <source>
        <dbReference type="SAM" id="MobiDB-lite"/>
    </source>
</evidence>
<feature type="compositionally biased region" description="Pro residues" evidence="1">
    <location>
        <begin position="74"/>
        <end position="84"/>
    </location>
</feature>
<gene>
    <name evidence="3" type="ORF">HYPSUDRAFT_208214</name>
</gene>
<dbReference type="PROSITE" id="PS50807">
    <property type="entry name" value="GCM"/>
    <property type="match status" value="1"/>
</dbReference>
<dbReference type="AlphaFoldDB" id="A0A0D2P3B4"/>
<evidence type="ECO:0000313" key="4">
    <source>
        <dbReference type="Proteomes" id="UP000054270"/>
    </source>
</evidence>
<reference evidence="4" key="1">
    <citation type="submission" date="2014-04" db="EMBL/GenBank/DDBJ databases">
        <title>Evolutionary Origins and Diversification of the Mycorrhizal Mutualists.</title>
        <authorList>
            <consortium name="DOE Joint Genome Institute"/>
            <consortium name="Mycorrhizal Genomics Consortium"/>
            <person name="Kohler A."/>
            <person name="Kuo A."/>
            <person name="Nagy L.G."/>
            <person name="Floudas D."/>
            <person name="Copeland A."/>
            <person name="Barry K.W."/>
            <person name="Cichocki N."/>
            <person name="Veneault-Fourrey C."/>
            <person name="LaButti K."/>
            <person name="Lindquist E.A."/>
            <person name="Lipzen A."/>
            <person name="Lundell T."/>
            <person name="Morin E."/>
            <person name="Murat C."/>
            <person name="Riley R."/>
            <person name="Ohm R."/>
            <person name="Sun H."/>
            <person name="Tunlid A."/>
            <person name="Henrissat B."/>
            <person name="Grigoriev I.V."/>
            <person name="Hibbett D.S."/>
            <person name="Martin F."/>
        </authorList>
    </citation>
    <scope>NUCLEOTIDE SEQUENCE [LARGE SCALE GENOMIC DNA]</scope>
    <source>
        <strain evidence="4">FD-334 SS-4</strain>
    </source>
</reference>
<proteinExistence type="predicted"/>
<dbReference type="GO" id="GO:0003677">
    <property type="term" value="F:DNA binding"/>
    <property type="evidence" value="ECO:0007669"/>
    <property type="project" value="InterPro"/>
</dbReference>
<feature type="region of interest" description="Disordered" evidence="1">
    <location>
        <begin position="67"/>
        <end position="105"/>
    </location>
</feature>
<dbReference type="GO" id="GO:0006355">
    <property type="term" value="P:regulation of DNA-templated transcription"/>
    <property type="evidence" value="ECO:0007669"/>
    <property type="project" value="InterPro"/>
</dbReference>